<dbReference type="PATRIC" id="fig|701521.8.peg.737"/>
<dbReference type="STRING" id="701521.PECL_785"/>
<keyword evidence="2" id="KW-1185">Reference proteome</keyword>
<gene>
    <name evidence="1" type="ordered locus">PECL_785</name>
</gene>
<evidence type="ECO:0000313" key="1">
    <source>
        <dbReference type="EMBL" id="AEV95059.1"/>
    </source>
</evidence>
<name>G8PCS4_PEDCP</name>
<evidence type="ECO:0000313" key="2">
    <source>
        <dbReference type="Proteomes" id="UP000005444"/>
    </source>
</evidence>
<dbReference type="AlphaFoldDB" id="G8PCS4"/>
<organism evidence="1 2">
    <name type="scientific">Pediococcus claussenii (strain ATCC BAA-344 / DSM 14800 / JCM 18046 / KCTC 3811 / LMG 21948 / P06)</name>
    <dbReference type="NCBI Taxonomy" id="701521"/>
    <lineage>
        <taxon>Bacteria</taxon>
        <taxon>Bacillati</taxon>
        <taxon>Bacillota</taxon>
        <taxon>Bacilli</taxon>
        <taxon>Lactobacillales</taxon>
        <taxon>Lactobacillaceae</taxon>
        <taxon>Pediococcus</taxon>
    </lineage>
</organism>
<reference evidence="1 2" key="1">
    <citation type="journal article" date="2012" name="J. Bacteriol.">
        <title>Complete Genome Sequence of the Beer Spoilage Organism Pediococcus claussenii ATCC BAA-344T.</title>
        <authorList>
            <person name="Pittet V."/>
            <person name="Abegunde T."/>
            <person name="Marfleet T."/>
            <person name="Haakensen M."/>
            <person name="Morrow K."/>
            <person name="Jayaprakash T."/>
            <person name="Schroeder K."/>
            <person name="Trost B."/>
            <person name="Byrns S."/>
            <person name="Bergsveinson J."/>
            <person name="Kusalik A."/>
            <person name="Ziola B."/>
        </authorList>
    </citation>
    <scope>NUCLEOTIDE SEQUENCE [LARGE SCALE GENOMIC DNA]</scope>
    <source>
        <strain evidence="1 2">ATCC BAA-344</strain>
    </source>
</reference>
<dbReference type="HOGENOM" id="CLU_2370305_0_0_9"/>
<dbReference type="Proteomes" id="UP000005444">
    <property type="component" value="Chromosome"/>
</dbReference>
<proteinExistence type="predicted"/>
<dbReference type="EMBL" id="CP003137">
    <property type="protein sequence ID" value="AEV95059.1"/>
    <property type="molecule type" value="Genomic_DNA"/>
</dbReference>
<accession>G8PCS4</accession>
<dbReference type="RefSeq" id="WP_014215256.1">
    <property type="nucleotide sequence ID" value="NC_016605.1"/>
</dbReference>
<dbReference type="KEGG" id="pce:PECL_785"/>
<protein>
    <submittedName>
        <fullName evidence="1">Uncharacterized protein</fullName>
    </submittedName>
</protein>
<sequence>MNKNDIPFLKRISFIQMLENIAPNNRIATFHDDRDLFKSILMRTGYIKMINGYIYRTEKNFKWYHDSMEKIKDVQEISLLMKYDNELKLVRENHV</sequence>